<dbReference type="EMBL" id="JANRMS010000070">
    <property type="protein sequence ID" value="KAJ3547696.1"/>
    <property type="molecule type" value="Genomic_DNA"/>
</dbReference>
<organism evidence="1 2">
    <name type="scientific">Fusarium decemcellulare</name>
    <dbReference type="NCBI Taxonomy" id="57161"/>
    <lineage>
        <taxon>Eukaryota</taxon>
        <taxon>Fungi</taxon>
        <taxon>Dikarya</taxon>
        <taxon>Ascomycota</taxon>
        <taxon>Pezizomycotina</taxon>
        <taxon>Sordariomycetes</taxon>
        <taxon>Hypocreomycetidae</taxon>
        <taxon>Hypocreales</taxon>
        <taxon>Nectriaceae</taxon>
        <taxon>Fusarium</taxon>
        <taxon>Fusarium decemcellulare species complex</taxon>
    </lineage>
</organism>
<protein>
    <submittedName>
        <fullName evidence="1">Uncharacterized protein</fullName>
    </submittedName>
</protein>
<keyword evidence="2" id="KW-1185">Reference proteome</keyword>
<dbReference type="Proteomes" id="UP001148629">
    <property type="component" value="Unassembled WGS sequence"/>
</dbReference>
<accession>A0ACC1SWC4</accession>
<comment type="caution">
    <text evidence="1">The sequence shown here is derived from an EMBL/GenBank/DDBJ whole genome shotgun (WGS) entry which is preliminary data.</text>
</comment>
<proteinExistence type="predicted"/>
<reference evidence="1" key="1">
    <citation type="submission" date="2022-08" db="EMBL/GenBank/DDBJ databases">
        <title>Genome Sequence of Fusarium decemcellulare.</title>
        <authorList>
            <person name="Buettner E."/>
        </authorList>
    </citation>
    <scope>NUCLEOTIDE SEQUENCE</scope>
    <source>
        <strain evidence="1">Babe19</strain>
    </source>
</reference>
<sequence>MVYVDVLVLNAATFGDTQPILQSGTSSVWADYEHNVRSTLDMTHRFYHQNQSGGPKQKFLINVSSAAAYMWSTMNPQKPTYGLTKNAALVLLQQIAKDTEVNDMQVVSFHPGGILTEPGRKHGLREGMGFMFDDEDLPGRMAVWSASTEAKFLHGRFVWSNWDMDEIKNGPVGRQILEDENFLKVGVEGLTEKWAGSTMDWYGLLPPSLVLEGGETETSK</sequence>
<evidence type="ECO:0000313" key="1">
    <source>
        <dbReference type="EMBL" id="KAJ3547696.1"/>
    </source>
</evidence>
<evidence type="ECO:0000313" key="2">
    <source>
        <dbReference type="Proteomes" id="UP001148629"/>
    </source>
</evidence>
<gene>
    <name evidence="1" type="ORF">NM208_g1383</name>
</gene>
<name>A0ACC1SWC4_9HYPO</name>